<reference evidence="1 2" key="1">
    <citation type="submission" date="2024-04" db="EMBL/GenBank/DDBJ databases">
        <authorList>
            <person name="Rising A."/>
            <person name="Reimegard J."/>
            <person name="Sonavane S."/>
            <person name="Akerstrom W."/>
            <person name="Nylinder S."/>
            <person name="Hedman E."/>
            <person name="Kallberg Y."/>
        </authorList>
    </citation>
    <scope>NUCLEOTIDE SEQUENCE [LARGE SCALE GENOMIC DNA]</scope>
</reference>
<evidence type="ECO:0000313" key="1">
    <source>
        <dbReference type="EMBL" id="CAL1287109.1"/>
    </source>
</evidence>
<proteinExistence type="predicted"/>
<evidence type="ECO:0000313" key="2">
    <source>
        <dbReference type="Proteomes" id="UP001497382"/>
    </source>
</evidence>
<sequence length="91" mass="10680">MMIQLDVCGPIVPYTLMEFSDDFQKFDSKVCLFCYLGNDVSDMLAHDMPNRDERPPIRLRRIERPLIRWRRIPDGAVLGGHRAFVEDLENQ</sequence>
<comment type="caution">
    <text evidence="1">The sequence shown here is derived from an EMBL/GenBank/DDBJ whole genome shotgun (WGS) entry which is preliminary data.</text>
</comment>
<dbReference type="Proteomes" id="UP001497382">
    <property type="component" value="Unassembled WGS sequence"/>
</dbReference>
<accession>A0AAV2ATK4</accession>
<dbReference type="EMBL" id="CAXIEN010000213">
    <property type="protein sequence ID" value="CAL1287109.1"/>
    <property type="molecule type" value="Genomic_DNA"/>
</dbReference>
<gene>
    <name evidence="1" type="ORF">LARSCL_LOCUS14634</name>
</gene>
<keyword evidence="2" id="KW-1185">Reference proteome</keyword>
<organism evidence="1 2">
    <name type="scientific">Larinioides sclopetarius</name>
    <dbReference type="NCBI Taxonomy" id="280406"/>
    <lineage>
        <taxon>Eukaryota</taxon>
        <taxon>Metazoa</taxon>
        <taxon>Ecdysozoa</taxon>
        <taxon>Arthropoda</taxon>
        <taxon>Chelicerata</taxon>
        <taxon>Arachnida</taxon>
        <taxon>Araneae</taxon>
        <taxon>Araneomorphae</taxon>
        <taxon>Entelegynae</taxon>
        <taxon>Araneoidea</taxon>
        <taxon>Araneidae</taxon>
        <taxon>Larinioides</taxon>
    </lineage>
</organism>
<name>A0AAV2ATK4_9ARAC</name>
<dbReference type="AlphaFoldDB" id="A0AAV2ATK4"/>
<protein>
    <submittedName>
        <fullName evidence="1">Uncharacterized protein</fullName>
    </submittedName>
</protein>